<feature type="domain" description="SpoVT-AbrB" evidence="3">
    <location>
        <begin position="5"/>
        <end position="50"/>
    </location>
</feature>
<dbReference type="InterPro" id="IPR007159">
    <property type="entry name" value="SpoVT-AbrB_dom"/>
</dbReference>
<dbReference type="SUPFAM" id="SSF89447">
    <property type="entry name" value="AbrB/MazE/MraZ-like"/>
    <property type="match status" value="1"/>
</dbReference>
<accession>A0ABY4EIQ0</accession>
<organism evidence="4 5">
    <name type="scientific">Halobacillus salinarum</name>
    <dbReference type="NCBI Taxonomy" id="2932257"/>
    <lineage>
        <taxon>Bacteria</taxon>
        <taxon>Bacillati</taxon>
        <taxon>Bacillota</taxon>
        <taxon>Bacilli</taxon>
        <taxon>Bacillales</taxon>
        <taxon>Bacillaceae</taxon>
        <taxon>Halobacillus</taxon>
    </lineage>
</organism>
<dbReference type="Proteomes" id="UP000831787">
    <property type="component" value="Chromosome"/>
</dbReference>
<dbReference type="Gene3D" id="2.10.260.10">
    <property type="match status" value="1"/>
</dbReference>
<protein>
    <submittedName>
        <fullName evidence="4">AbrB/MazE/SpoVT family DNA-binding domain-containing protein</fullName>
    </submittedName>
</protein>
<dbReference type="EMBL" id="CP095073">
    <property type="protein sequence ID" value="UOQ43382.1"/>
    <property type="molecule type" value="Genomic_DNA"/>
</dbReference>
<evidence type="ECO:0000313" key="4">
    <source>
        <dbReference type="EMBL" id="UOQ43382.1"/>
    </source>
</evidence>
<dbReference type="PANTHER" id="PTHR36432:SF4">
    <property type="entry name" value="TRANSITION STATE REGULATOR ABH-RELATED"/>
    <property type="match status" value="1"/>
</dbReference>
<dbReference type="PROSITE" id="PS51740">
    <property type="entry name" value="SPOVT_ABRB"/>
    <property type="match status" value="1"/>
</dbReference>
<keyword evidence="5" id="KW-1185">Reference proteome</keyword>
<feature type="coiled-coil region" evidence="2">
    <location>
        <begin position="51"/>
        <end position="78"/>
    </location>
</feature>
<name>A0ABY4EIQ0_9BACI</name>
<gene>
    <name evidence="4" type="ORF">MUN89_15850</name>
</gene>
<evidence type="ECO:0000259" key="3">
    <source>
        <dbReference type="PROSITE" id="PS51740"/>
    </source>
</evidence>
<proteinExistence type="predicted"/>
<dbReference type="SMART" id="SM00966">
    <property type="entry name" value="SpoVT_AbrB"/>
    <property type="match status" value="1"/>
</dbReference>
<dbReference type="InterPro" id="IPR037914">
    <property type="entry name" value="SpoVT-AbrB_sf"/>
</dbReference>
<sequence>MKALGIIRKLDELGRVVIPKEVRDSQGWETKQAMEMFMDGEALVIKPYGKTEEKQEAVKELEILKDQVNEEAKQKIEEIIQFVQK</sequence>
<evidence type="ECO:0000313" key="5">
    <source>
        <dbReference type="Proteomes" id="UP000831787"/>
    </source>
</evidence>
<dbReference type="Pfam" id="PF04014">
    <property type="entry name" value="MazE_antitoxin"/>
    <property type="match status" value="1"/>
</dbReference>
<evidence type="ECO:0000256" key="1">
    <source>
        <dbReference type="PROSITE-ProRule" id="PRU01076"/>
    </source>
</evidence>
<dbReference type="RefSeq" id="WP_244708741.1">
    <property type="nucleotide sequence ID" value="NZ_CP095073.1"/>
</dbReference>
<reference evidence="4 5" key="1">
    <citation type="submission" date="2022-04" db="EMBL/GenBank/DDBJ databases">
        <title>Halobacillus sp. isolated from saltern.</title>
        <authorList>
            <person name="Won M."/>
            <person name="Lee C.-M."/>
            <person name="Woen H.-Y."/>
            <person name="Kwon S.-W."/>
        </authorList>
    </citation>
    <scope>NUCLEOTIDE SEQUENCE [LARGE SCALE GENOMIC DNA]</scope>
    <source>
        <strain evidence="4 5">SSBR10-3</strain>
    </source>
</reference>
<dbReference type="InterPro" id="IPR052731">
    <property type="entry name" value="B_subtilis_Trans_State_Reg"/>
</dbReference>
<dbReference type="GO" id="GO:0003677">
    <property type="term" value="F:DNA binding"/>
    <property type="evidence" value="ECO:0007669"/>
    <property type="project" value="UniProtKB-KW"/>
</dbReference>
<keyword evidence="2" id="KW-0175">Coiled coil</keyword>
<evidence type="ECO:0000256" key="2">
    <source>
        <dbReference type="SAM" id="Coils"/>
    </source>
</evidence>
<dbReference type="PANTHER" id="PTHR36432">
    <property type="match status" value="1"/>
</dbReference>
<keyword evidence="1 4" id="KW-0238">DNA-binding</keyword>